<dbReference type="PANTHER" id="PTHR33198">
    <property type="entry name" value="ANK_REP_REGION DOMAIN-CONTAINING PROTEIN-RELATED"/>
    <property type="match status" value="1"/>
</dbReference>
<dbReference type="Proteomes" id="UP001066276">
    <property type="component" value="Chromosome 5"/>
</dbReference>
<accession>A0AAV7RE41</accession>
<evidence type="ECO:0008006" key="3">
    <source>
        <dbReference type="Google" id="ProtNLM"/>
    </source>
</evidence>
<name>A0AAV7RE41_PLEWA</name>
<evidence type="ECO:0000313" key="1">
    <source>
        <dbReference type="EMBL" id="KAJ1151064.1"/>
    </source>
</evidence>
<evidence type="ECO:0000313" key="2">
    <source>
        <dbReference type="Proteomes" id="UP001066276"/>
    </source>
</evidence>
<dbReference type="EMBL" id="JANPWB010000009">
    <property type="protein sequence ID" value="KAJ1151064.1"/>
    <property type="molecule type" value="Genomic_DNA"/>
</dbReference>
<sequence>MDDVYKEAIKRLENRFAKEVNLVMTRYKFYTQPQAEHETIDEFVARLRELSVKCRFGNRTEELIRDQLIVQCREKKIQERLWASKDPSLMKAIGMAKVIEESQRCMKEVNRRDKATDVSVINPGQQDYVGNEVCATRRKEK</sequence>
<organism evidence="1 2">
    <name type="scientific">Pleurodeles waltl</name>
    <name type="common">Iberian ribbed newt</name>
    <dbReference type="NCBI Taxonomy" id="8319"/>
    <lineage>
        <taxon>Eukaryota</taxon>
        <taxon>Metazoa</taxon>
        <taxon>Chordata</taxon>
        <taxon>Craniata</taxon>
        <taxon>Vertebrata</taxon>
        <taxon>Euteleostomi</taxon>
        <taxon>Amphibia</taxon>
        <taxon>Batrachia</taxon>
        <taxon>Caudata</taxon>
        <taxon>Salamandroidea</taxon>
        <taxon>Salamandridae</taxon>
        <taxon>Pleurodelinae</taxon>
        <taxon>Pleurodeles</taxon>
    </lineage>
</organism>
<comment type="caution">
    <text evidence="1">The sequence shown here is derived from an EMBL/GenBank/DDBJ whole genome shotgun (WGS) entry which is preliminary data.</text>
</comment>
<dbReference type="AlphaFoldDB" id="A0AAV7RE41"/>
<gene>
    <name evidence="1" type="ORF">NDU88_003851</name>
</gene>
<keyword evidence="2" id="KW-1185">Reference proteome</keyword>
<reference evidence="1" key="1">
    <citation type="journal article" date="2022" name="bioRxiv">
        <title>Sequencing and chromosome-scale assembly of the giantPleurodeles waltlgenome.</title>
        <authorList>
            <person name="Brown T."/>
            <person name="Elewa A."/>
            <person name="Iarovenko S."/>
            <person name="Subramanian E."/>
            <person name="Araus A.J."/>
            <person name="Petzold A."/>
            <person name="Susuki M."/>
            <person name="Suzuki K.-i.T."/>
            <person name="Hayashi T."/>
            <person name="Toyoda A."/>
            <person name="Oliveira C."/>
            <person name="Osipova E."/>
            <person name="Leigh N.D."/>
            <person name="Simon A."/>
            <person name="Yun M.H."/>
        </authorList>
    </citation>
    <scope>NUCLEOTIDE SEQUENCE</scope>
    <source>
        <strain evidence="1">20211129_DDA</strain>
        <tissue evidence="1">Liver</tissue>
    </source>
</reference>
<proteinExistence type="predicted"/>
<protein>
    <recommendedName>
        <fullName evidence="3">Retrotransposon gag domain-containing protein</fullName>
    </recommendedName>
</protein>